<accession>A0AA86TBU7</accession>
<evidence type="ECO:0000313" key="3">
    <source>
        <dbReference type="EMBL" id="CAL6095615.1"/>
    </source>
</evidence>
<gene>
    <name evidence="2" type="ORF">HINF_LOCUS1260</name>
    <name evidence="3" type="ORF">HINF_LOCUS68034</name>
</gene>
<comment type="caution">
    <text evidence="2">The sequence shown here is derived from an EMBL/GenBank/DDBJ whole genome shotgun (WGS) entry which is preliminary data.</text>
</comment>
<evidence type="ECO:0000256" key="1">
    <source>
        <dbReference type="SAM" id="Coils"/>
    </source>
</evidence>
<dbReference type="EMBL" id="CAXDID020000477">
    <property type="protein sequence ID" value="CAL6095615.1"/>
    <property type="molecule type" value="Genomic_DNA"/>
</dbReference>
<evidence type="ECO:0000313" key="4">
    <source>
        <dbReference type="Proteomes" id="UP001642409"/>
    </source>
</evidence>
<name>A0AA86TBU7_9EUKA</name>
<organism evidence="2">
    <name type="scientific">Hexamita inflata</name>
    <dbReference type="NCBI Taxonomy" id="28002"/>
    <lineage>
        <taxon>Eukaryota</taxon>
        <taxon>Metamonada</taxon>
        <taxon>Diplomonadida</taxon>
        <taxon>Hexamitidae</taxon>
        <taxon>Hexamitinae</taxon>
        <taxon>Hexamita</taxon>
    </lineage>
</organism>
<sequence length="261" mass="30685">MTDRETLSWLEQFGFDSLSLHNQESVSELQPAIQPLQNYNQFTQDEFLTALKTVLFAMHQFRQFDFNQFTTGQLINFVHSQKLFGVVSIAISVRTNKSQREIKQIYQIILKQVSESPIELQLHFLSQQIIQQNEYAKYLEQQLSTEREQTARLRQTSIYFQKLSNFGSKIDNPEAEIQAQKEIQAEKVKQNQLREQLQHEQDKQEQIQSQLLNVTRYSTEFIFELLNLVQLQNGLVLNLIPNQENLEIIWGAFSDQDIGRK</sequence>
<proteinExistence type="predicted"/>
<dbReference type="Proteomes" id="UP001642409">
    <property type="component" value="Unassembled WGS sequence"/>
</dbReference>
<dbReference type="AlphaFoldDB" id="A0AA86TBU7"/>
<evidence type="ECO:0000313" key="2">
    <source>
        <dbReference type="EMBL" id="CAI9913615.1"/>
    </source>
</evidence>
<protein>
    <submittedName>
        <fullName evidence="3">Hypothetical_protein</fullName>
    </submittedName>
</protein>
<reference evidence="2" key="1">
    <citation type="submission" date="2023-06" db="EMBL/GenBank/DDBJ databases">
        <authorList>
            <person name="Kurt Z."/>
        </authorList>
    </citation>
    <scope>NUCLEOTIDE SEQUENCE</scope>
</reference>
<keyword evidence="4" id="KW-1185">Reference proteome</keyword>
<feature type="coiled-coil region" evidence="1">
    <location>
        <begin position="180"/>
        <end position="210"/>
    </location>
</feature>
<keyword evidence="1" id="KW-0175">Coiled coil</keyword>
<dbReference type="EMBL" id="CATOUU010000027">
    <property type="protein sequence ID" value="CAI9913615.1"/>
    <property type="molecule type" value="Genomic_DNA"/>
</dbReference>
<reference evidence="3 4" key="2">
    <citation type="submission" date="2024-07" db="EMBL/GenBank/DDBJ databases">
        <authorList>
            <person name="Akdeniz Z."/>
        </authorList>
    </citation>
    <scope>NUCLEOTIDE SEQUENCE [LARGE SCALE GENOMIC DNA]</scope>
</reference>